<dbReference type="InterPro" id="IPR015914">
    <property type="entry name" value="PAPs_N"/>
</dbReference>
<organism evidence="4 5">
    <name type="scientific">Dyadobacter fermentans (strain ATCC 700827 / DSM 18053 / CIP 107007 / KCTC 52180 / NS114)</name>
    <dbReference type="NCBI Taxonomy" id="471854"/>
    <lineage>
        <taxon>Bacteria</taxon>
        <taxon>Pseudomonadati</taxon>
        <taxon>Bacteroidota</taxon>
        <taxon>Cytophagia</taxon>
        <taxon>Cytophagales</taxon>
        <taxon>Spirosomataceae</taxon>
        <taxon>Dyadobacter</taxon>
    </lineage>
</organism>
<protein>
    <submittedName>
        <fullName evidence="4">Metallophosphoesterase</fullName>
    </submittedName>
</protein>
<evidence type="ECO:0000259" key="3">
    <source>
        <dbReference type="PROSITE" id="PS50853"/>
    </source>
</evidence>
<dbReference type="AlphaFoldDB" id="C6VYM2"/>
<proteinExistence type="predicted"/>
<dbReference type="InterPro" id="IPR003961">
    <property type="entry name" value="FN3_dom"/>
</dbReference>
<feature type="chain" id="PRO_5002972274" evidence="2">
    <location>
        <begin position="21"/>
        <end position="1019"/>
    </location>
</feature>
<dbReference type="InterPro" id="IPR029052">
    <property type="entry name" value="Metallo-depent_PP-like"/>
</dbReference>
<dbReference type="eggNOG" id="COG1409">
    <property type="taxonomic scope" value="Bacteria"/>
</dbReference>
<dbReference type="RefSeq" id="WP_015811629.1">
    <property type="nucleotide sequence ID" value="NC_013037.1"/>
</dbReference>
<evidence type="ECO:0000313" key="5">
    <source>
        <dbReference type="Proteomes" id="UP000002011"/>
    </source>
</evidence>
<evidence type="ECO:0000256" key="2">
    <source>
        <dbReference type="SAM" id="SignalP"/>
    </source>
</evidence>
<dbReference type="OrthoDB" id="9809781at2"/>
<dbReference type="Gene3D" id="3.60.21.10">
    <property type="match status" value="1"/>
</dbReference>
<keyword evidence="1 2" id="KW-0732">Signal</keyword>
<keyword evidence="5" id="KW-1185">Reference proteome</keyword>
<feature type="domain" description="Fibronectin type-III" evidence="3">
    <location>
        <begin position="35"/>
        <end position="126"/>
    </location>
</feature>
<dbReference type="HOGENOM" id="CLU_296251_0_0_10"/>
<name>C6VYM2_DYAFD</name>
<dbReference type="EMBL" id="CP001619">
    <property type="protein sequence ID" value="ACT93377.1"/>
    <property type="molecule type" value="Genomic_DNA"/>
</dbReference>
<dbReference type="GO" id="GO:0046872">
    <property type="term" value="F:metal ion binding"/>
    <property type="evidence" value="ECO:0007669"/>
    <property type="project" value="InterPro"/>
</dbReference>
<gene>
    <name evidence="4" type="ordered locus">Dfer_2154</name>
</gene>
<dbReference type="SUPFAM" id="SSF56300">
    <property type="entry name" value="Metallo-dependent phosphatases"/>
    <property type="match status" value="1"/>
</dbReference>
<dbReference type="PANTHER" id="PTHR45867">
    <property type="entry name" value="PURPLE ACID PHOSPHATASE"/>
    <property type="match status" value="1"/>
</dbReference>
<dbReference type="Gene3D" id="2.60.40.380">
    <property type="entry name" value="Purple acid phosphatase-like, N-terminal"/>
    <property type="match status" value="1"/>
</dbReference>
<sequence>MKTILTLTFVCVFCAIGASAQNPGLTRGPYLQMAIPEQDEPGKPYVSAGITVRWRTAIASKGAVMYSTDPDFRTNKVVREPAAVTDHSVQITGLESDTRYYYSVEAYDPFWKVESTEYHFFTTPPKKGVQKKTKIWVLGDFGTDPPTKFNTRQDSTIDAIQEYMRLNNTGPMDLWLWLGDNAYDIGSDNDFQQNIFDKTRARYDWAFRQTPFYATPGNHDYRDGGPSSRLTHQIHYFSVVDNFKNGEAGGVPSGKEEYYSFDYSNIHFISLDSYGFEKAGDTDASILAPESVQHKWLIADLQQARANPAINWIIVFTHMPPYTGGTHNSDSEPELAAIRRNLVPLLDTYKVDLLFTGHSHNYERSRLMRGHYEGSTTFRKVIHNPADGSNAKSSGKYDGTPNSCFYYKTSGSATNEGIIHVVNGGGGRGEYFQRNRPLIDSVMYMASTTGGSVYVEVENKKLIARYIGANKKVLDEFVIYKDLDNFTVPVTDGTARIATCECTEDLGPNRSFTHYLDNKANLLLSINRHGTNIGKVGVAPFEVKLVGAPGRTNVGAFYPGNYVRASQMRTFSSGWRVMNRYWTVKPAVELTGNNQVTVRHYFKFADEVSLSSTNLDDQVHGQMLKFYKINQTGTTTYDPDPRSGSHSALPGALTYNQNGLWIYEGSFVPSLNQWKAGFLGKGGFYPRTDSFYGEIVVGKLAGSGGIGGQGGWINPAGAITVLRAGDRWSYMAKGVPPEKGVYTWKDASFAVDRYYDLSAWEEGGAPLGYSPGGEDGEKRVLPACQSERNCYEADEDGARFIPGCQFTPCTTRWTTTYFRRALFNYWGYDSFFKSVMISYRRDDGVIIYINGKELLPRDANMPAGAITDATFASNAAAQEHQWYTIVVPNDNQYLRPGLNIIAVELHQNSATSSDAYFDMEIVLSPDVLTSPVRTGITEALLSGPATTLYPNPSEGPIVYLDKPLVYNKLYVSDQKGVLYRKEEQPGIVSELDISALPLGMLILVAWDEEKVVRYKIIKK</sequence>
<accession>C6VYM2</accession>
<evidence type="ECO:0000256" key="1">
    <source>
        <dbReference type="ARBA" id="ARBA00022729"/>
    </source>
</evidence>
<dbReference type="Pfam" id="PF00149">
    <property type="entry name" value="Metallophos"/>
    <property type="match status" value="1"/>
</dbReference>
<dbReference type="KEGG" id="dfe:Dfer_2154"/>
<evidence type="ECO:0000313" key="4">
    <source>
        <dbReference type="EMBL" id="ACT93377.1"/>
    </source>
</evidence>
<reference evidence="4 5" key="1">
    <citation type="journal article" date="2009" name="Stand. Genomic Sci.">
        <title>Complete genome sequence of Dyadobacter fermentans type strain (NS114).</title>
        <authorList>
            <person name="Lang E."/>
            <person name="Lapidus A."/>
            <person name="Chertkov O."/>
            <person name="Brettin T."/>
            <person name="Detter J.C."/>
            <person name="Han C."/>
            <person name="Copeland A."/>
            <person name="Glavina Del Rio T."/>
            <person name="Nolan M."/>
            <person name="Chen F."/>
            <person name="Lucas S."/>
            <person name="Tice H."/>
            <person name="Cheng J.F."/>
            <person name="Land M."/>
            <person name="Hauser L."/>
            <person name="Chang Y.J."/>
            <person name="Jeffries C.D."/>
            <person name="Kopitz M."/>
            <person name="Bruce D."/>
            <person name="Goodwin L."/>
            <person name="Pitluck S."/>
            <person name="Ovchinnikova G."/>
            <person name="Pati A."/>
            <person name="Ivanova N."/>
            <person name="Mavrommatis K."/>
            <person name="Chen A."/>
            <person name="Palaniappan K."/>
            <person name="Chain P."/>
            <person name="Bristow J."/>
            <person name="Eisen J.A."/>
            <person name="Markowitz V."/>
            <person name="Hugenholtz P."/>
            <person name="Goker M."/>
            <person name="Rohde M."/>
            <person name="Kyrpides N.C."/>
            <person name="Klenk H.P."/>
        </authorList>
    </citation>
    <scope>NUCLEOTIDE SEQUENCE [LARGE SCALE GENOMIC DNA]</scope>
    <source>
        <strain evidence="5">ATCC 700827 / DSM 18053 / CIP 107007 / KCTC 52180 / NS114</strain>
    </source>
</reference>
<dbReference type="Proteomes" id="UP000002011">
    <property type="component" value="Chromosome"/>
</dbReference>
<dbReference type="InterPro" id="IPR008963">
    <property type="entry name" value="Purple_acid_Pase-like_N"/>
</dbReference>
<dbReference type="InterPro" id="IPR004843">
    <property type="entry name" value="Calcineurin-like_PHP"/>
</dbReference>
<dbReference type="GO" id="GO:0003993">
    <property type="term" value="F:acid phosphatase activity"/>
    <property type="evidence" value="ECO:0007669"/>
    <property type="project" value="InterPro"/>
</dbReference>
<feature type="signal peptide" evidence="2">
    <location>
        <begin position="1"/>
        <end position="20"/>
    </location>
</feature>
<dbReference type="Gene3D" id="2.60.120.260">
    <property type="entry name" value="Galactose-binding domain-like"/>
    <property type="match status" value="1"/>
</dbReference>
<dbReference type="STRING" id="471854.Dfer_2154"/>
<dbReference type="Pfam" id="PF16656">
    <property type="entry name" value="Pur_ac_phosph_N"/>
    <property type="match status" value="1"/>
</dbReference>
<dbReference type="PROSITE" id="PS50853">
    <property type="entry name" value="FN3"/>
    <property type="match status" value="1"/>
</dbReference>
<dbReference type="SUPFAM" id="SSF49363">
    <property type="entry name" value="Purple acid phosphatase, N-terminal domain"/>
    <property type="match status" value="1"/>
</dbReference>
<dbReference type="PANTHER" id="PTHR45867:SF3">
    <property type="entry name" value="ACID PHOSPHATASE TYPE 7"/>
    <property type="match status" value="1"/>
</dbReference>